<reference evidence="1" key="1">
    <citation type="journal article" date="2021" name="Proc. Natl. Acad. Sci. U.S.A.">
        <title>A Catalog of Tens of Thousands of Viruses from Human Metagenomes Reveals Hidden Associations with Chronic Diseases.</title>
        <authorList>
            <person name="Tisza M.J."/>
            <person name="Buck C.B."/>
        </authorList>
    </citation>
    <scope>NUCLEOTIDE SEQUENCE</scope>
    <source>
        <strain evidence="1">CtzMZ8</strain>
    </source>
</reference>
<protein>
    <submittedName>
        <fullName evidence="1">Uncharacterized protein</fullName>
    </submittedName>
</protein>
<accession>A0A8S5LRV2</accession>
<sequence>MRMLNFTVEGQRLKKEGDFSGIRAGSVNYLKCQFRSGDEDWKRSKKAAVFNDIYPVPLDEIQSCMVPEEVSGDRSFRVQLVGQNGKTRIVTNAVLIEQV</sequence>
<proteinExistence type="predicted"/>
<dbReference type="EMBL" id="BK015902">
    <property type="protein sequence ID" value="DAD72600.1"/>
    <property type="molecule type" value="Genomic_DNA"/>
</dbReference>
<organism evidence="1">
    <name type="scientific">Siphoviridae sp. ctzMZ8</name>
    <dbReference type="NCBI Taxonomy" id="2827598"/>
    <lineage>
        <taxon>Viruses</taxon>
        <taxon>Duplodnaviria</taxon>
        <taxon>Heunggongvirae</taxon>
        <taxon>Uroviricota</taxon>
        <taxon>Caudoviricetes</taxon>
    </lineage>
</organism>
<name>A0A8S5LRV2_9CAUD</name>
<evidence type="ECO:0000313" key="1">
    <source>
        <dbReference type="EMBL" id="DAD72600.1"/>
    </source>
</evidence>